<sequence length="257" mass="27430">MAIWQVVRAIPAVIRESATRAGPGSRLGTVLVVLAAAQAVVAVGLSLTAPGTYRELIREDGPVEAASALWWFLAAVIALGALLLPVVRRARSVLAYGALAAFFVVSGGEEISWGQRIFGFAGPDAVVEINKQHETNLHNIGSISVYANLFLLLTLFVFVLWPALVVVRGGPARLATTRRLPVVTGHATLVYLVWVAAWIIVGVRSGTLGFHPFSLWGEYTQLDDELFEYGVAQSFLCLVVLDLAGVVTGTRGGARRG</sequence>
<gene>
    <name evidence="2" type="ORF">GCM10009559_79070</name>
</gene>
<dbReference type="RefSeq" id="WP_343947025.1">
    <property type="nucleotide sequence ID" value="NZ_BAAAHP010000340.1"/>
</dbReference>
<protein>
    <submittedName>
        <fullName evidence="2">Uncharacterized protein</fullName>
    </submittedName>
</protein>
<name>A0ABN1NJP3_9PSEU</name>
<dbReference type="EMBL" id="BAAAHP010000340">
    <property type="protein sequence ID" value="GAA0909273.1"/>
    <property type="molecule type" value="Genomic_DNA"/>
</dbReference>
<keyword evidence="3" id="KW-1185">Reference proteome</keyword>
<reference evidence="2 3" key="1">
    <citation type="journal article" date="2019" name="Int. J. Syst. Evol. Microbiol.">
        <title>The Global Catalogue of Microorganisms (GCM) 10K type strain sequencing project: providing services to taxonomists for standard genome sequencing and annotation.</title>
        <authorList>
            <consortium name="The Broad Institute Genomics Platform"/>
            <consortium name="The Broad Institute Genome Sequencing Center for Infectious Disease"/>
            <person name="Wu L."/>
            <person name="Ma J."/>
        </authorList>
    </citation>
    <scope>NUCLEOTIDE SEQUENCE [LARGE SCALE GENOMIC DNA]</scope>
    <source>
        <strain evidence="2 3">JCM 11117</strain>
    </source>
</reference>
<feature type="transmembrane region" description="Helical" evidence="1">
    <location>
        <begin position="68"/>
        <end position="86"/>
    </location>
</feature>
<evidence type="ECO:0000313" key="3">
    <source>
        <dbReference type="Proteomes" id="UP001499967"/>
    </source>
</evidence>
<comment type="caution">
    <text evidence="2">The sequence shown here is derived from an EMBL/GenBank/DDBJ whole genome shotgun (WGS) entry which is preliminary data.</text>
</comment>
<organism evidence="2 3">
    <name type="scientific">Pseudonocardia zijingensis</name>
    <dbReference type="NCBI Taxonomy" id="153376"/>
    <lineage>
        <taxon>Bacteria</taxon>
        <taxon>Bacillati</taxon>
        <taxon>Actinomycetota</taxon>
        <taxon>Actinomycetes</taxon>
        <taxon>Pseudonocardiales</taxon>
        <taxon>Pseudonocardiaceae</taxon>
        <taxon>Pseudonocardia</taxon>
    </lineage>
</organism>
<proteinExistence type="predicted"/>
<keyword evidence="1" id="KW-0472">Membrane</keyword>
<feature type="transmembrane region" description="Helical" evidence="1">
    <location>
        <begin position="188"/>
        <end position="206"/>
    </location>
</feature>
<evidence type="ECO:0000313" key="2">
    <source>
        <dbReference type="EMBL" id="GAA0909273.1"/>
    </source>
</evidence>
<feature type="transmembrane region" description="Helical" evidence="1">
    <location>
        <begin position="145"/>
        <end position="167"/>
    </location>
</feature>
<evidence type="ECO:0000256" key="1">
    <source>
        <dbReference type="SAM" id="Phobius"/>
    </source>
</evidence>
<feature type="transmembrane region" description="Helical" evidence="1">
    <location>
        <begin position="226"/>
        <end position="247"/>
    </location>
</feature>
<keyword evidence="1" id="KW-1133">Transmembrane helix</keyword>
<feature type="transmembrane region" description="Helical" evidence="1">
    <location>
        <begin position="93"/>
        <end position="113"/>
    </location>
</feature>
<accession>A0ABN1NJP3</accession>
<dbReference type="Proteomes" id="UP001499967">
    <property type="component" value="Unassembled WGS sequence"/>
</dbReference>
<keyword evidence="1" id="KW-0812">Transmembrane</keyword>
<feature type="transmembrane region" description="Helical" evidence="1">
    <location>
        <begin position="27"/>
        <end position="48"/>
    </location>
</feature>